<evidence type="ECO:0000256" key="1">
    <source>
        <dbReference type="ARBA" id="ARBA00007430"/>
    </source>
</evidence>
<dbReference type="EC" id="4.2.1.135" evidence="3"/>
<evidence type="ECO:0000313" key="3">
    <source>
        <dbReference type="EMBL" id="OJI92460.1"/>
    </source>
</evidence>
<evidence type="ECO:0000259" key="2">
    <source>
        <dbReference type="Pfam" id="PF02719"/>
    </source>
</evidence>
<dbReference type="GO" id="GO:0016829">
    <property type="term" value="F:lyase activity"/>
    <property type="evidence" value="ECO:0007669"/>
    <property type="project" value="UniProtKB-KW"/>
</dbReference>
<dbReference type="STRING" id="696762.PFRI_33300"/>
<keyword evidence="3" id="KW-0456">Lyase</keyword>
<gene>
    <name evidence="3" type="primary">pglF_2</name>
    <name evidence="3" type="ORF">PFRI_33300</name>
</gene>
<protein>
    <submittedName>
        <fullName evidence="3">UDP-N-acetyl-alpha-D-glucosamine C6 dehydratase</fullName>
        <ecNumber evidence="3">4.2.1.135</ecNumber>
    </submittedName>
</protein>
<dbReference type="PANTHER" id="PTHR43318">
    <property type="entry name" value="UDP-N-ACETYLGLUCOSAMINE 4,6-DEHYDRATASE"/>
    <property type="match status" value="1"/>
</dbReference>
<dbReference type="InterPro" id="IPR003869">
    <property type="entry name" value="Polysac_CapD-like"/>
</dbReference>
<organism evidence="3 4">
    <name type="scientific">Planktotalea frisia</name>
    <dbReference type="NCBI Taxonomy" id="696762"/>
    <lineage>
        <taxon>Bacteria</taxon>
        <taxon>Pseudomonadati</taxon>
        <taxon>Pseudomonadota</taxon>
        <taxon>Alphaproteobacteria</taxon>
        <taxon>Rhodobacterales</taxon>
        <taxon>Paracoccaceae</taxon>
        <taxon>Planktotalea</taxon>
    </lineage>
</organism>
<dbReference type="InterPro" id="IPR036291">
    <property type="entry name" value="NAD(P)-bd_dom_sf"/>
</dbReference>
<proteinExistence type="inferred from homology"/>
<accession>A0A1L9NT21</accession>
<name>A0A1L9NT21_9RHOB</name>
<keyword evidence="4" id="KW-1185">Reference proteome</keyword>
<comment type="caution">
    <text evidence="3">The sequence shown here is derived from an EMBL/GenBank/DDBJ whole genome shotgun (WGS) entry which is preliminary data.</text>
</comment>
<dbReference type="Gene3D" id="3.40.50.720">
    <property type="entry name" value="NAD(P)-binding Rossmann-like Domain"/>
    <property type="match status" value="1"/>
</dbReference>
<evidence type="ECO:0000313" key="4">
    <source>
        <dbReference type="Proteomes" id="UP000184514"/>
    </source>
</evidence>
<dbReference type="Pfam" id="PF02719">
    <property type="entry name" value="Polysacc_synt_2"/>
    <property type="match status" value="1"/>
</dbReference>
<feature type="domain" description="Polysaccharide biosynthesis protein CapD-like" evidence="2">
    <location>
        <begin position="41"/>
        <end position="292"/>
    </location>
</feature>
<dbReference type="AlphaFoldDB" id="A0A1L9NT21"/>
<reference evidence="3 4" key="1">
    <citation type="submission" date="2016-10" db="EMBL/GenBank/DDBJ databases">
        <title>Genome sequence of Planktotalea frisia SH6-1.</title>
        <authorList>
            <person name="Poehlein A."/>
            <person name="Bakenhus I."/>
            <person name="Voget S."/>
            <person name="Brinkhoff T."/>
            <person name="Simon M."/>
        </authorList>
    </citation>
    <scope>NUCLEOTIDE SEQUENCE [LARGE SCALE GENOMIC DNA]</scope>
    <source>
        <strain evidence="3 4">SH6-1</strain>
    </source>
</reference>
<dbReference type="InterPro" id="IPR051203">
    <property type="entry name" value="Polysaccharide_Synthase-Rel"/>
</dbReference>
<dbReference type="SUPFAM" id="SSF51735">
    <property type="entry name" value="NAD(P)-binding Rossmann-fold domains"/>
    <property type="match status" value="1"/>
</dbReference>
<dbReference type="RefSeq" id="WP_084649735.1">
    <property type="nucleotide sequence ID" value="NZ_MLCB01000181.1"/>
</dbReference>
<dbReference type="Proteomes" id="UP000184514">
    <property type="component" value="Unassembled WGS sequence"/>
</dbReference>
<dbReference type="PANTHER" id="PTHR43318:SF1">
    <property type="entry name" value="POLYSACCHARIDE BIOSYNTHESIS PROTEIN EPSC-RELATED"/>
    <property type="match status" value="1"/>
</dbReference>
<dbReference type="Gene3D" id="3.90.25.40">
    <property type="match status" value="1"/>
</dbReference>
<sequence length="414" mass="45409">MTPFDLPTLDARIVGRKESFFAQDFRTYADTLSEMIKGSRILFIGGAGSIGFQTLSTVLRFAPAVVHVIDHNENGLAEVIRALRSAPEPVLADEILTLPFDYGGAPFRQWLAAQNQPYDYVLNFAALKHVRSEKDPYSILAMLETNVLKLVDLAHGLGALGAPKRLFCVSTDKAANPSSMMGATKRLMEHALFAPNLAWTDQTQITSARFANVAMSNGSLLQSWQMRQAARQPMACPEGCRRFFVSLGESGHLCTLAAFLGPDRSVIVPALDPAEHLVLLQDVATWYLDAQGLKPWFTHDEDEARNSVDACAKRGEWPMLLTPLDTAGEKTYEEFIGVGEDVARGKFTSLEHVGYLPPTDPTVFPAFIDQLRGFLSNKQAEPLSETVLKDAIAAVEPAFAKSHRASTKSLDARV</sequence>
<dbReference type="EMBL" id="MLCB01000181">
    <property type="protein sequence ID" value="OJI92460.1"/>
    <property type="molecule type" value="Genomic_DNA"/>
</dbReference>
<comment type="similarity">
    <text evidence="1">Belongs to the polysaccharide synthase family.</text>
</comment>